<evidence type="ECO:0000256" key="4">
    <source>
        <dbReference type="ARBA" id="ARBA00010288"/>
    </source>
</evidence>
<keyword evidence="5 12" id="KW-0812">Transmembrane</keyword>
<keyword evidence="9" id="KW-0539">Nucleus</keyword>
<dbReference type="GO" id="GO:0035988">
    <property type="term" value="P:chondrocyte proliferation"/>
    <property type="evidence" value="ECO:0007669"/>
    <property type="project" value="InterPro"/>
</dbReference>
<evidence type="ECO:0000256" key="12">
    <source>
        <dbReference type="RuleBase" id="RU365067"/>
    </source>
</evidence>
<keyword evidence="7 12" id="KW-1133">Transmembrane helix</keyword>
<feature type="transmembrane region" description="Helical" evidence="12">
    <location>
        <begin position="59"/>
        <end position="81"/>
    </location>
</feature>
<evidence type="ECO:0000256" key="10">
    <source>
        <dbReference type="ARBA" id="ARBA00044950"/>
    </source>
</evidence>
<comment type="function">
    <text evidence="11 12">Intramembrane glycolipid transporter that operates in the biosynthetic pathway of dolichol-linked oligosaccharides, the glycan precursors employed in protein asparagine (N)-glycosylation. The sequential addition of sugars to dolichol pyrophosphate produces dolichol-linked oligosaccharides containing fourteen sugars, including two GlcNAcs, nine mannoses and three glucoses. Once assembled, the oligosaccharide is transferred from the lipid to nascent proteins by oligosaccharyltransferases. The assembly of dolichol-linked oligosaccharides begins on the cytosolic side of the endoplasmic reticulum membrane and finishes in its lumen. RFT1 could mediate the translocation of the cytosolically oriented intermediate DolPP-GlcNAc2Man5, produced by ALG11, into the ER lumen where dolichol-linked oligosaccharides assembly continues. However, the intramembrane lipid transporter activity could not be confirmed in vitro.</text>
</comment>
<evidence type="ECO:0000313" key="15">
    <source>
        <dbReference type="Proteomes" id="UP000518266"/>
    </source>
</evidence>
<evidence type="ECO:0000256" key="9">
    <source>
        <dbReference type="ARBA" id="ARBA00023242"/>
    </source>
</evidence>
<dbReference type="Pfam" id="PF04506">
    <property type="entry name" value="Rft-1"/>
    <property type="match status" value="1"/>
</dbReference>
<feature type="transmembrane region" description="Helical" evidence="12">
    <location>
        <begin position="153"/>
        <end position="176"/>
    </location>
</feature>
<evidence type="ECO:0000256" key="1">
    <source>
        <dbReference type="ARBA" id="ARBA00004123"/>
    </source>
</evidence>
<keyword evidence="8 12" id="KW-0472">Membrane</keyword>
<dbReference type="GO" id="GO:0002062">
    <property type="term" value="P:chondrocyte differentiation"/>
    <property type="evidence" value="ECO:0007669"/>
    <property type="project" value="InterPro"/>
</dbReference>
<dbReference type="GO" id="GO:0034203">
    <property type="term" value="P:glycolipid translocation"/>
    <property type="evidence" value="ECO:0007669"/>
    <property type="project" value="TreeGrafter"/>
</dbReference>
<gene>
    <name evidence="14" type="ORF">F7725_017145</name>
</gene>
<evidence type="ECO:0000256" key="2">
    <source>
        <dbReference type="ARBA" id="ARBA00004477"/>
    </source>
</evidence>
<feature type="transmembrane region" description="Helical" evidence="12">
    <location>
        <begin position="349"/>
        <end position="368"/>
    </location>
</feature>
<evidence type="ECO:0000256" key="5">
    <source>
        <dbReference type="ARBA" id="ARBA00022692"/>
    </source>
</evidence>
<dbReference type="OrthoDB" id="9979195at2759"/>
<keyword evidence="6" id="KW-0256">Endoplasmic reticulum</keyword>
<dbReference type="PANTHER" id="PTHR13117:SF5">
    <property type="entry name" value="PROTEIN RFT1 HOMOLOG"/>
    <property type="match status" value="1"/>
</dbReference>
<feature type="transmembrane region" description="Helical" evidence="12">
    <location>
        <begin position="93"/>
        <end position="115"/>
    </location>
</feature>
<evidence type="ECO:0000256" key="6">
    <source>
        <dbReference type="ARBA" id="ARBA00022824"/>
    </source>
</evidence>
<feature type="transmembrane region" description="Helical" evidence="12">
    <location>
        <begin position="309"/>
        <end position="329"/>
    </location>
</feature>
<keyword evidence="15" id="KW-1185">Reference proteome</keyword>
<organism evidence="14 15">
    <name type="scientific">Dissostichus mawsoni</name>
    <name type="common">Antarctic cod</name>
    <dbReference type="NCBI Taxonomy" id="36200"/>
    <lineage>
        <taxon>Eukaryota</taxon>
        <taxon>Metazoa</taxon>
        <taxon>Chordata</taxon>
        <taxon>Craniata</taxon>
        <taxon>Vertebrata</taxon>
        <taxon>Euteleostomi</taxon>
        <taxon>Actinopterygii</taxon>
        <taxon>Neopterygii</taxon>
        <taxon>Teleostei</taxon>
        <taxon>Neoteleostei</taxon>
        <taxon>Acanthomorphata</taxon>
        <taxon>Eupercaria</taxon>
        <taxon>Perciformes</taxon>
        <taxon>Notothenioidei</taxon>
        <taxon>Nototheniidae</taxon>
        <taxon>Dissostichus</taxon>
    </lineage>
</organism>
<comment type="pathway">
    <text evidence="3">Protein modification; protein glycosylation.</text>
</comment>
<feature type="transmembrane region" description="Helical" evidence="12">
    <location>
        <begin position="127"/>
        <end position="147"/>
    </location>
</feature>
<evidence type="ECO:0000256" key="7">
    <source>
        <dbReference type="ARBA" id="ARBA00022989"/>
    </source>
</evidence>
<dbReference type="Proteomes" id="UP000518266">
    <property type="component" value="Unassembled WGS sequence"/>
</dbReference>
<dbReference type="GO" id="GO:0042246">
    <property type="term" value="P:tissue regeneration"/>
    <property type="evidence" value="ECO:0007669"/>
    <property type="project" value="InterPro"/>
</dbReference>
<comment type="subcellular location">
    <subcellularLocation>
        <location evidence="2 12">Endoplasmic reticulum membrane</location>
        <topology evidence="2 12">Multi-pass membrane protein</topology>
    </subcellularLocation>
    <subcellularLocation>
        <location evidence="1">Nucleus</location>
    </subcellularLocation>
</comment>
<evidence type="ECO:0000256" key="8">
    <source>
        <dbReference type="ARBA" id="ARBA00023136"/>
    </source>
</evidence>
<comment type="similarity">
    <text evidence="4 12">Belongs to the RFT1 family.</text>
</comment>
<comment type="caution">
    <text evidence="14">The sequence shown here is derived from an EMBL/GenBank/DDBJ whole genome shotgun (WGS) entry which is preliminary data.</text>
</comment>
<dbReference type="AlphaFoldDB" id="A0A7J5Z3M6"/>
<dbReference type="InterPro" id="IPR007594">
    <property type="entry name" value="RFT1"/>
</dbReference>
<sequence length="641" mass="71438">MFRVLTFPECIYLAVCVQRTDRLTLLYSTLVFLSREAFRRACLSGVSGKNHSWRQVINLLWLTLPLGALWAALLICVWLWLLEVPDPQTIPYYGPAVVLFALSGVQELLAEPLWVLAQAHMFVRMKVVAESLAMIAKCSITVVMVMFAREWGLYIFSAAHLVYTGFLVLCYAVYFIRFLGSKEAEEKGFPLHSVKDLLPRRAKGEVPLVDWSLAQLTWSFFKQSFLKQILTEGERYVMTFFNVLSFGDQGVYDIVNNLGSMVARFIFLPIEESFYIFFAKVLERGRDVKSQKQEDVAIAAEVLECLLKLVLVVGLIISVFGYAYSHLALDLYGGSLLSSGAGPTLLRFYSSYVLLLAVNGVTECFVFAAMSQREVDKYNLVMLALSLSFLFLSYTLTWWAGSVGFILANCLNMGLRILHSVLYIHRYFLSSQWKPLRGLLPSPLLLLALAVSAVVTALSEGVFCCDSGWLLRLVHISVGAACLLGQEEDEMQRPEVSEEDLTETINKLGRSGPAKSKTTEVMQECEKVGKAAPSVFSGARSGTETVLNARSGPPIIRKKQRLGVVEQLVDFLYLLPLHILFSLNTAQQAGWSQQLDSANTTIGAMVLSSALWRYVKHSMSSMCTSSTNRTPGTSSATPWSM</sequence>
<evidence type="ECO:0000313" key="14">
    <source>
        <dbReference type="EMBL" id="KAF3856422.1"/>
    </source>
</evidence>
<evidence type="ECO:0000256" key="3">
    <source>
        <dbReference type="ARBA" id="ARBA00004922"/>
    </source>
</evidence>
<dbReference type="Pfam" id="PF15682">
    <property type="entry name" value="Mustang"/>
    <property type="match status" value="1"/>
</dbReference>
<proteinExistence type="inferred from homology"/>
<dbReference type="GO" id="GO:0005789">
    <property type="term" value="C:endoplasmic reticulum membrane"/>
    <property type="evidence" value="ECO:0007669"/>
    <property type="project" value="UniProtKB-SubCell"/>
</dbReference>
<reference evidence="14 15" key="1">
    <citation type="submission" date="2020-03" db="EMBL/GenBank/DDBJ databases">
        <title>Dissostichus mawsoni Genome sequencing and assembly.</title>
        <authorList>
            <person name="Park H."/>
        </authorList>
    </citation>
    <scope>NUCLEOTIDE SEQUENCE [LARGE SCALE GENOMIC DNA]</scope>
    <source>
        <strain evidence="14">DM0001</strain>
        <tissue evidence="14">Muscle</tissue>
    </source>
</reference>
<evidence type="ECO:0000256" key="13">
    <source>
        <dbReference type="SAM" id="MobiDB-lite"/>
    </source>
</evidence>
<protein>
    <recommendedName>
        <fullName evidence="12">Protein RFT1 homolog</fullName>
    </recommendedName>
</protein>
<evidence type="ECO:0000256" key="11">
    <source>
        <dbReference type="ARBA" id="ARBA00045912"/>
    </source>
</evidence>
<feature type="region of interest" description="Disordered" evidence="13">
    <location>
        <begin position="622"/>
        <end position="641"/>
    </location>
</feature>
<dbReference type="GO" id="GO:0006488">
    <property type="term" value="P:dolichol-linked oligosaccharide biosynthetic process"/>
    <property type="evidence" value="ECO:0007669"/>
    <property type="project" value="InterPro"/>
</dbReference>
<dbReference type="EMBL" id="JAAKFY010000006">
    <property type="protein sequence ID" value="KAF3856422.1"/>
    <property type="molecule type" value="Genomic_DNA"/>
</dbReference>
<dbReference type="PANTHER" id="PTHR13117">
    <property type="entry name" value="ENDOPLASMIC RETICULUM MULTISPAN TRANSMEMBRANE PROTEIN-RELATED"/>
    <property type="match status" value="1"/>
</dbReference>
<feature type="transmembrane region" description="Helical" evidence="12">
    <location>
        <begin position="380"/>
        <end position="400"/>
    </location>
</feature>
<comment type="similarity">
    <text evidence="10">Belongs to the MUSTN1 family.</text>
</comment>
<comment type="caution">
    <text evidence="12">Lacks conserved residue(s) required for the propagation of feature annotation.</text>
</comment>
<dbReference type="GO" id="GO:0005634">
    <property type="term" value="C:nucleus"/>
    <property type="evidence" value="ECO:0007669"/>
    <property type="project" value="UniProtKB-SubCell"/>
</dbReference>
<accession>A0A7J5Z3M6</accession>
<dbReference type="InterPro" id="IPR031394">
    <property type="entry name" value="MUSTN1"/>
</dbReference>
<name>A0A7J5Z3M6_DISMA</name>